<dbReference type="Proteomes" id="UP000250235">
    <property type="component" value="Unassembled WGS sequence"/>
</dbReference>
<reference evidence="1 2" key="1">
    <citation type="journal article" date="2015" name="Proc. Natl. Acad. Sci. U.S.A.">
        <title>The resurrection genome of Boea hygrometrica: A blueprint for survival of dehydration.</title>
        <authorList>
            <person name="Xiao L."/>
            <person name="Yang G."/>
            <person name="Zhang L."/>
            <person name="Yang X."/>
            <person name="Zhao S."/>
            <person name="Ji Z."/>
            <person name="Zhou Q."/>
            <person name="Hu M."/>
            <person name="Wang Y."/>
            <person name="Chen M."/>
            <person name="Xu Y."/>
            <person name="Jin H."/>
            <person name="Xiao X."/>
            <person name="Hu G."/>
            <person name="Bao F."/>
            <person name="Hu Y."/>
            <person name="Wan P."/>
            <person name="Li L."/>
            <person name="Deng X."/>
            <person name="Kuang T."/>
            <person name="Xiang C."/>
            <person name="Zhu J.K."/>
            <person name="Oliver M.J."/>
            <person name="He Y."/>
        </authorList>
    </citation>
    <scope>NUCLEOTIDE SEQUENCE [LARGE SCALE GENOMIC DNA]</scope>
    <source>
        <strain evidence="2">cv. XS01</strain>
    </source>
</reference>
<organism evidence="1 2">
    <name type="scientific">Dorcoceras hygrometricum</name>
    <dbReference type="NCBI Taxonomy" id="472368"/>
    <lineage>
        <taxon>Eukaryota</taxon>
        <taxon>Viridiplantae</taxon>
        <taxon>Streptophyta</taxon>
        <taxon>Embryophyta</taxon>
        <taxon>Tracheophyta</taxon>
        <taxon>Spermatophyta</taxon>
        <taxon>Magnoliopsida</taxon>
        <taxon>eudicotyledons</taxon>
        <taxon>Gunneridae</taxon>
        <taxon>Pentapetalae</taxon>
        <taxon>asterids</taxon>
        <taxon>lamiids</taxon>
        <taxon>Lamiales</taxon>
        <taxon>Gesneriaceae</taxon>
        <taxon>Didymocarpoideae</taxon>
        <taxon>Trichosporeae</taxon>
        <taxon>Loxocarpinae</taxon>
        <taxon>Dorcoceras</taxon>
    </lineage>
</organism>
<dbReference type="AlphaFoldDB" id="A0A2Z7DGC8"/>
<evidence type="ECO:0000313" key="1">
    <source>
        <dbReference type="EMBL" id="KZV56197.1"/>
    </source>
</evidence>
<sequence length="83" mass="9611">MITPYVFSTTVPIIQVRWPWLNSWEAGRTSFNASKNATLDLRGFFHSSADFKFTTSDYGFGPQRRITLYHDNDVRVYSLDKNG</sequence>
<protein>
    <submittedName>
        <fullName evidence="1">Uncharacterized protein</fullName>
    </submittedName>
</protein>
<dbReference type="OrthoDB" id="1467059at2759"/>
<name>A0A2Z7DGC8_9LAMI</name>
<evidence type="ECO:0000313" key="2">
    <source>
        <dbReference type="Proteomes" id="UP000250235"/>
    </source>
</evidence>
<dbReference type="EMBL" id="KQ988217">
    <property type="protein sequence ID" value="KZV56197.1"/>
    <property type="molecule type" value="Genomic_DNA"/>
</dbReference>
<accession>A0A2Z7DGC8</accession>
<keyword evidence="2" id="KW-1185">Reference proteome</keyword>
<proteinExistence type="predicted"/>
<gene>
    <name evidence="1" type="ORF">F511_13801</name>
</gene>